<gene>
    <name evidence="1" type="ORF">NGRA_0787</name>
</gene>
<keyword evidence="2" id="KW-1185">Reference proteome</keyword>
<organism evidence="1 2">
    <name type="scientific">Nosema granulosis</name>
    <dbReference type="NCBI Taxonomy" id="83296"/>
    <lineage>
        <taxon>Eukaryota</taxon>
        <taxon>Fungi</taxon>
        <taxon>Fungi incertae sedis</taxon>
        <taxon>Microsporidia</taxon>
        <taxon>Nosematidae</taxon>
        <taxon>Nosema</taxon>
    </lineage>
</organism>
<evidence type="ECO:0000313" key="1">
    <source>
        <dbReference type="EMBL" id="KAF9764147.1"/>
    </source>
</evidence>
<dbReference type="Proteomes" id="UP000740883">
    <property type="component" value="Unassembled WGS sequence"/>
</dbReference>
<dbReference type="EMBL" id="SBJO01000035">
    <property type="protein sequence ID" value="KAF9764147.1"/>
    <property type="molecule type" value="Genomic_DNA"/>
</dbReference>
<accession>A0A9P6KZU2</accession>
<dbReference type="AlphaFoldDB" id="A0A9P6KZU2"/>
<proteinExistence type="predicted"/>
<evidence type="ECO:0000313" key="2">
    <source>
        <dbReference type="Proteomes" id="UP000740883"/>
    </source>
</evidence>
<reference evidence="1 2" key="1">
    <citation type="journal article" date="2020" name="Genome Biol. Evol.">
        <title>Comparative genomics of strictly vertically transmitted, feminizing microsporidia endosymbionts of amphipod crustaceans.</title>
        <authorList>
            <person name="Cormier A."/>
            <person name="Chebbi M.A."/>
            <person name="Giraud I."/>
            <person name="Wattier R."/>
            <person name="Teixeira M."/>
            <person name="Gilbert C."/>
            <person name="Rigaud T."/>
            <person name="Cordaux R."/>
        </authorList>
    </citation>
    <scope>NUCLEOTIDE SEQUENCE [LARGE SCALE GENOMIC DNA]</scope>
    <source>
        <strain evidence="1 2">Ou3-Ou53</strain>
    </source>
</reference>
<name>A0A9P6KZU2_9MICR</name>
<protein>
    <submittedName>
        <fullName evidence="1">Uncharacterized protein</fullName>
    </submittedName>
</protein>
<comment type="caution">
    <text evidence="1">The sequence shown here is derived from an EMBL/GenBank/DDBJ whole genome shotgun (WGS) entry which is preliminary data.</text>
</comment>
<sequence length="275" mass="32273">MDKSIKSIYADDIENICMNLEKESQVFLCGLDKEVVGIVVKAVSTVFKKRGVGILDINQEEDMIKTKALCIMDIRDCTSLSKNKLLYFYLEQASSSSCKILMYSTDCSSLDSLERRVRSRFNDSTHFLRNLTIEEYKMLYKILNKNENNDEIIERQYKIFPSLDKLVQICTRSKYGIQDYSDILSIFNPIHLSILILSLRKKLIYNNVVREFKKATVKIKELKNVKDEEILFYYYDLLDFGLVSEKGIFLYSEIELKNFILERCPTYLKAFYKLQ</sequence>
<dbReference type="OrthoDB" id="2189670at2759"/>